<evidence type="ECO:0000313" key="3">
    <source>
        <dbReference type="Proteomes" id="UP001597327"/>
    </source>
</evidence>
<dbReference type="Gene3D" id="3.40.50.620">
    <property type="entry name" value="HUPs"/>
    <property type="match status" value="1"/>
</dbReference>
<sequence length="615" mass="67010">MSRIPLCTLAFCFHGEAPETEKARLISNGVDAIAALGAEQIYRIDVADDAILLTNYPRSNIASGDCQERTSWVLLHNHLALSTDGRALGANDLVKGLSSYGVAFLDDFEPPFLAFAAKDGEIVACPDRLGLAHLFAHAHAHGAVLCTQSSVLSRVFSLPYDPAGLLTFMTAGHRIGNRSTISGVTMVRQGFRARLRGGEIVEEPLSIPYIDLPDDPVEAGCEAIRRSVARCLDAAPSAGMELSGGLDSRMILAAIPQASRVGMLAHTIGYAPSPDITTAGQIASLFDMDHDVLDLSSFGLEQPDQIWARASRVALRDDFTSNIHDRLTIDCVDDHLLGATRLGGVNGEYARGFYYPALPIDKPVSEDAIDRLISWRLMTNDAAPKSLFADDLGSRIGATLRESVKEALATGDEPFGQALDTFYLNQRMRQWAGNSLTRAMSNRMILAPFFHREYLAWAKGLPVAAKRDSKLFCDVLTRLDGQLGHLPLDTGLIPAHRSSSGVSARLSDWRHKAGKLSTKLRQRFAGARKLNLGGESFQSKLAKREILERINWDQLAQTGVLDPAFLDQMRQSKVPAGRTTLGYLLPMHFHLGYLTPTPGSARAVTLQASREEITQ</sequence>
<dbReference type="Pfam" id="PF00733">
    <property type="entry name" value="Asn_synthase"/>
    <property type="match status" value="1"/>
</dbReference>
<gene>
    <name evidence="2" type="ORF">ACFSC7_02435</name>
</gene>
<protein>
    <submittedName>
        <fullName evidence="2">Asparagine synthase-related protein</fullName>
    </submittedName>
</protein>
<dbReference type="EMBL" id="JBHUFA010000001">
    <property type="protein sequence ID" value="MFD1694357.1"/>
    <property type="molecule type" value="Genomic_DNA"/>
</dbReference>
<organism evidence="2 3">
    <name type="scientific">Roseibium aestuarii</name>
    <dbReference type="NCBI Taxonomy" id="2600299"/>
    <lineage>
        <taxon>Bacteria</taxon>
        <taxon>Pseudomonadati</taxon>
        <taxon>Pseudomonadota</taxon>
        <taxon>Alphaproteobacteria</taxon>
        <taxon>Hyphomicrobiales</taxon>
        <taxon>Stappiaceae</taxon>
        <taxon>Roseibium</taxon>
    </lineage>
</organism>
<name>A0ABW4JS56_9HYPH</name>
<reference evidence="3" key="1">
    <citation type="journal article" date="2019" name="Int. J. Syst. Evol. Microbiol.">
        <title>The Global Catalogue of Microorganisms (GCM) 10K type strain sequencing project: providing services to taxonomists for standard genome sequencing and annotation.</title>
        <authorList>
            <consortium name="The Broad Institute Genomics Platform"/>
            <consortium name="The Broad Institute Genome Sequencing Center for Infectious Disease"/>
            <person name="Wu L."/>
            <person name="Ma J."/>
        </authorList>
    </citation>
    <scope>NUCLEOTIDE SEQUENCE [LARGE SCALE GENOMIC DNA]</scope>
    <source>
        <strain evidence="3">JCM 3369</strain>
    </source>
</reference>
<accession>A0ABW4JS56</accession>
<feature type="domain" description="Asparagine synthetase" evidence="1">
    <location>
        <begin position="222"/>
        <end position="297"/>
    </location>
</feature>
<dbReference type="Proteomes" id="UP001597327">
    <property type="component" value="Unassembled WGS sequence"/>
</dbReference>
<evidence type="ECO:0000313" key="2">
    <source>
        <dbReference type="EMBL" id="MFD1694357.1"/>
    </source>
</evidence>
<dbReference type="InterPro" id="IPR001962">
    <property type="entry name" value="Asn_synthase"/>
</dbReference>
<evidence type="ECO:0000259" key="1">
    <source>
        <dbReference type="Pfam" id="PF00733"/>
    </source>
</evidence>
<dbReference type="InterPro" id="IPR014729">
    <property type="entry name" value="Rossmann-like_a/b/a_fold"/>
</dbReference>
<proteinExistence type="predicted"/>
<dbReference type="RefSeq" id="WP_149891781.1">
    <property type="nucleotide sequence ID" value="NZ_JBHUFA010000001.1"/>
</dbReference>
<keyword evidence="3" id="KW-1185">Reference proteome</keyword>
<comment type="caution">
    <text evidence="2">The sequence shown here is derived from an EMBL/GenBank/DDBJ whole genome shotgun (WGS) entry which is preliminary data.</text>
</comment>
<dbReference type="SUPFAM" id="SSF52402">
    <property type="entry name" value="Adenine nucleotide alpha hydrolases-like"/>
    <property type="match status" value="1"/>
</dbReference>